<dbReference type="InterPro" id="IPR037066">
    <property type="entry name" value="Plug_dom_sf"/>
</dbReference>
<evidence type="ECO:0000256" key="8">
    <source>
        <dbReference type="ARBA" id="ARBA00023004"/>
    </source>
</evidence>
<gene>
    <name evidence="19" type="ORF">C798_17465</name>
</gene>
<evidence type="ECO:0000256" key="14">
    <source>
        <dbReference type="PROSITE-ProRule" id="PRU01360"/>
    </source>
</evidence>
<dbReference type="PANTHER" id="PTHR32552">
    <property type="entry name" value="FERRICHROME IRON RECEPTOR-RELATED"/>
    <property type="match status" value="1"/>
</dbReference>
<keyword evidence="3 14" id="KW-0813">Transport</keyword>
<keyword evidence="4 14" id="KW-1134">Transmembrane beta strand</keyword>
<feature type="domain" description="TonB-dependent receptor plug" evidence="18">
    <location>
        <begin position="66"/>
        <end position="172"/>
    </location>
</feature>
<organism evidence="19 20">
    <name type="scientific">Herbaspirillum rubrisubalbicans Os34</name>
    <dbReference type="NCBI Taxonomy" id="1235827"/>
    <lineage>
        <taxon>Bacteria</taxon>
        <taxon>Pseudomonadati</taxon>
        <taxon>Pseudomonadota</taxon>
        <taxon>Betaproteobacteria</taxon>
        <taxon>Burkholderiales</taxon>
        <taxon>Oxalobacteraceae</taxon>
        <taxon>Herbaspirillum</taxon>
    </lineage>
</organism>
<keyword evidence="9" id="KW-0406">Ion transport</keyword>
<dbReference type="Pfam" id="PF07715">
    <property type="entry name" value="Plug"/>
    <property type="match status" value="1"/>
</dbReference>
<evidence type="ECO:0000256" key="3">
    <source>
        <dbReference type="ARBA" id="ARBA00022448"/>
    </source>
</evidence>
<name>A0A6M3ZTT3_9BURK</name>
<keyword evidence="11 14" id="KW-0472">Membrane</keyword>
<keyword evidence="8" id="KW-0408">Iron</keyword>
<feature type="short sequence motif" description="TonB C-terminal box" evidence="15">
    <location>
        <begin position="647"/>
        <end position="664"/>
    </location>
</feature>
<dbReference type="GO" id="GO:0009279">
    <property type="term" value="C:cell outer membrane"/>
    <property type="evidence" value="ECO:0007669"/>
    <property type="project" value="UniProtKB-SubCell"/>
</dbReference>
<feature type="domain" description="TonB-dependent receptor-like beta-barrel" evidence="17">
    <location>
        <begin position="225"/>
        <end position="628"/>
    </location>
</feature>
<evidence type="ECO:0000259" key="17">
    <source>
        <dbReference type="Pfam" id="PF00593"/>
    </source>
</evidence>
<dbReference type="SUPFAM" id="SSF56935">
    <property type="entry name" value="Porins"/>
    <property type="match status" value="1"/>
</dbReference>
<keyword evidence="5" id="KW-0410">Iron transport</keyword>
<evidence type="ECO:0000313" key="19">
    <source>
        <dbReference type="EMBL" id="QJQ01956.1"/>
    </source>
</evidence>
<evidence type="ECO:0000256" key="7">
    <source>
        <dbReference type="ARBA" id="ARBA00022729"/>
    </source>
</evidence>
<evidence type="ECO:0000256" key="2">
    <source>
        <dbReference type="ARBA" id="ARBA00009810"/>
    </source>
</evidence>
<dbReference type="RefSeq" id="WP_017451668.1">
    <property type="nucleotide sequence ID" value="NZ_CP008956.1"/>
</dbReference>
<evidence type="ECO:0000256" key="6">
    <source>
        <dbReference type="ARBA" id="ARBA00022692"/>
    </source>
</evidence>
<comment type="subcellular location">
    <subcellularLocation>
        <location evidence="1 14">Cell outer membrane</location>
        <topology evidence="1 14">Multi-pass membrane protein</topology>
    </subcellularLocation>
</comment>
<dbReference type="GO" id="GO:0015344">
    <property type="term" value="F:siderophore uptake transmembrane transporter activity"/>
    <property type="evidence" value="ECO:0007669"/>
    <property type="project" value="TreeGrafter"/>
</dbReference>
<keyword evidence="6 14" id="KW-0812">Transmembrane</keyword>
<protein>
    <submittedName>
        <fullName evidence="19">TonB-dependent receptor</fullName>
    </submittedName>
</protein>
<reference evidence="19 20" key="1">
    <citation type="journal article" date="2012" name="J. Bacteriol.">
        <title>Genome sequence of the pathogenic Herbaspirillum seropedicae strain Os34, isolated from rice roots.</title>
        <authorList>
            <person name="Ye W."/>
            <person name="Ye S."/>
            <person name="Liu J."/>
            <person name="Chang S."/>
            <person name="Chen M."/>
            <person name="Zhu B."/>
            <person name="Guo L."/>
            <person name="An Q."/>
        </authorList>
    </citation>
    <scope>NUCLEOTIDE SEQUENCE [LARGE SCALE GENOMIC DNA]</scope>
    <source>
        <strain evidence="19 20">Os34</strain>
    </source>
</reference>
<dbReference type="InterPro" id="IPR012910">
    <property type="entry name" value="Plug_dom"/>
</dbReference>
<keyword evidence="13 14" id="KW-0998">Cell outer membrane</keyword>
<keyword evidence="7" id="KW-0732">Signal</keyword>
<evidence type="ECO:0000256" key="15">
    <source>
        <dbReference type="PROSITE-ProRule" id="PRU10144"/>
    </source>
</evidence>
<dbReference type="AlphaFoldDB" id="A0A6M3ZTT3"/>
<evidence type="ECO:0000313" key="20">
    <source>
        <dbReference type="Proteomes" id="UP000501648"/>
    </source>
</evidence>
<dbReference type="PROSITE" id="PS01156">
    <property type="entry name" value="TONB_DEPENDENT_REC_2"/>
    <property type="match status" value="1"/>
</dbReference>
<proteinExistence type="inferred from homology"/>
<dbReference type="Proteomes" id="UP000501648">
    <property type="component" value="Chromosome"/>
</dbReference>
<keyword evidence="10 16" id="KW-0798">TonB box</keyword>
<evidence type="ECO:0000256" key="9">
    <source>
        <dbReference type="ARBA" id="ARBA00023065"/>
    </source>
</evidence>
<evidence type="ECO:0000259" key="18">
    <source>
        <dbReference type="Pfam" id="PF07715"/>
    </source>
</evidence>
<evidence type="ECO:0000256" key="10">
    <source>
        <dbReference type="ARBA" id="ARBA00023077"/>
    </source>
</evidence>
<keyword evidence="12 19" id="KW-0675">Receptor</keyword>
<dbReference type="PROSITE" id="PS52016">
    <property type="entry name" value="TONB_DEPENDENT_REC_3"/>
    <property type="match status" value="1"/>
</dbReference>
<dbReference type="InterPro" id="IPR010917">
    <property type="entry name" value="TonB_rcpt_CS"/>
</dbReference>
<dbReference type="Gene3D" id="2.170.130.10">
    <property type="entry name" value="TonB-dependent receptor, plug domain"/>
    <property type="match status" value="1"/>
</dbReference>
<evidence type="ECO:0000256" key="12">
    <source>
        <dbReference type="ARBA" id="ARBA00023170"/>
    </source>
</evidence>
<dbReference type="InterPro" id="IPR000531">
    <property type="entry name" value="Beta-barrel_TonB"/>
</dbReference>
<comment type="similarity">
    <text evidence="2 14 16">Belongs to the TonB-dependent receptor family.</text>
</comment>
<evidence type="ECO:0000256" key="4">
    <source>
        <dbReference type="ARBA" id="ARBA00022452"/>
    </source>
</evidence>
<dbReference type="Gene3D" id="2.40.170.20">
    <property type="entry name" value="TonB-dependent receptor, beta-barrel domain"/>
    <property type="match status" value="1"/>
</dbReference>
<dbReference type="InterPro" id="IPR039426">
    <property type="entry name" value="TonB-dep_rcpt-like"/>
</dbReference>
<dbReference type="PANTHER" id="PTHR32552:SF89">
    <property type="entry name" value="CATECHOLATE SIDEROPHORE RECEPTOR FIU"/>
    <property type="match status" value="1"/>
</dbReference>
<dbReference type="InterPro" id="IPR036942">
    <property type="entry name" value="Beta-barrel_TonB_sf"/>
</dbReference>
<evidence type="ECO:0000256" key="1">
    <source>
        <dbReference type="ARBA" id="ARBA00004571"/>
    </source>
</evidence>
<evidence type="ECO:0000256" key="13">
    <source>
        <dbReference type="ARBA" id="ARBA00023237"/>
    </source>
</evidence>
<dbReference type="Pfam" id="PF00593">
    <property type="entry name" value="TonB_dep_Rec_b-barrel"/>
    <property type="match status" value="1"/>
</dbReference>
<evidence type="ECO:0000256" key="5">
    <source>
        <dbReference type="ARBA" id="ARBA00022496"/>
    </source>
</evidence>
<evidence type="ECO:0000256" key="16">
    <source>
        <dbReference type="RuleBase" id="RU003357"/>
    </source>
</evidence>
<evidence type="ECO:0000256" key="11">
    <source>
        <dbReference type="ARBA" id="ARBA00023136"/>
    </source>
</evidence>
<accession>A0A6M3ZTT3</accession>
<dbReference type="EMBL" id="CP008956">
    <property type="protein sequence ID" value="QJQ01956.1"/>
    <property type="molecule type" value="Genomic_DNA"/>
</dbReference>
<dbReference type="CDD" id="cd01347">
    <property type="entry name" value="ligand_gated_channel"/>
    <property type="match status" value="1"/>
</dbReference>
<sequence length="664" mass="72353">MSIAAFPVRHDGPRPRFVLRTTTALILSTLIPACWAGASAPTADPTQPLSVVVVSASRFPNDPAFAPVAATVITAEQIREAGIDNANEAIRKLGGVYGRQSIAGPQDFPLDLRGFGTNGDQNMVVLVDGVRISENELSTPLLSSIPIESIERIEIVRGGSSVLYGSGATGGTIQIITRRPQANAGHGTLLGEVGSHGLRAGRAALARAWDNMSIDASYAKSQADNWRDNSRANQENFATTVQWFASDWRFGLRANLARADFGLPGSLSQAQYDANARQTSKPLDHGSYDNDSITAFLERRFGAFDVAAELAHREKIARSTYVSSGSSSQVNIRSTQFSPRLRHLIERGPWKNEAIAGIDLAEWSSFNNASYGDSDASQHSKALYLRDEIEFDHNARLAAGVRRELFTQQSNSGAYGRTSAVNAWDVQASYAPLPLLRGFTKIGQSYRLATPDENGFTALPTGAVLKPQVSHDLELGATLGNAARQLTLRWFRHRVRDELYYDPTANGGFGANSNLAATRHQGVELEGRVQLSETLDWSATYQHINARFDEGDNSGKQLALVPANTLATRINWKSGQHSADVGARWVDRQRMGNDFANTCARMPSFTSFDARYALRVSAWEFALTGTNLANRKYYSQAYDCSGGAVSGIYPEDGRAIKFTARYDF</sequence>